<dbReference type="Pfam" id="PF00005">
    <property type="entry name" value="ABC_tran"/>
    <property type="match status" value="1"/>
</dbReference>
<evidence type="ECO:0000256" key="2">
    <source>
        <dbReference type="ARBA" id="ARBA00022448"/>
    </source>
</evidence>
<gene>
    <name evidence="6" type="ORF">HD594_000948</name>
</gene>
<dbReference type="InterPro" id="IPR013563">
    <property type="entry name" value="Oligopep_ABC_C"/>
</dbReference>
<name>A0A7X0FN89_9MICO</name>
<dbReference type="AlphaFoldDB" id="A0A7X0FN89"/>
<dbReference type="InterPro" id="IPR050319">
    <property type="entry name" value="ABC_transp_ATP-bind"/>
</dbReference>
<dbReference type="FunFam" id="3.40.50.300:FF:000016">
    <property type="entry name" value="Oligopeptide ABC transporter ATP-binding component"/>
    <property type="match status" value="1"/>
</dbReference>
<dbReference type="GO" id="GO:0055085">
    <property type="term" value="P:transmembrane transport"/>
    <property type="evidence" value="ECO:0007669"/>
    <property type="project" value="UniProtKB-ARBA"/>
</dbReference>
<dbReference type="PROSITE" id="PS50893">
    <property type="entry name" value="ABC_TRANSPORTER_2"/>
    <property type="match status" value="1"/>
</dbReference>
<keyword evidence="4 6" id="KW-0067">ATP-binding</keyword>
<dbReference type="Pfam" id="PF08352">
    <property type="entry name" value="oligo_HPY"/>
    <property type="match status" value="1"/>
</dbReference>
<dbReference type="PROSITE" id="PS00211">
    <property type="entry name" value="ABC_TRANSPORTER_1"/>
    <property type="match status" value="1"/>
</dbReference>
<protein>
    <submittedName>
        <fullName evidence="6">Peptide/nickel transport system ATP-binding protein</fullName>
    </submittedName>
</protein>
<dbReference type="InterPro" id="IPR003593">
    <property type="entry name" value="AAA+_ATPase"/>
</dbReference>
<dbReference type="GO" id="GO:0005524">
    <property type="term" value="F:ATP binding"/>
    <property type="evidence" value="ECO:0007669"/>
    <property type="project" value="UniProtKB-KW"/>
</dbReference>
<accession>A0A7X0FN89</accession>
<keyword evidence="7" id="KW-1185">Reference proteome</keyword>
<dbReference type="GO" id="GO:0016887">
    <property type="term" value="F:ATP hydrolysis activity"/>
    <property type="evidence" value="ECO:0007669"/>
    <property type="project" value="InterPro"/>
</dbReference>
<keyword evidence="2" id="KW-0813">Transport</keyword>
<evidence type="ECO:0000313" key="6">
    <source>
        <dbReference type="EMBL" id="MBB6390635.1"/>
    </source>
</evidence>
<evidence type="ECO:0000256" key="3">
    <source>
        <dbReference type="ARBA" id="ARBA00022741"/>
    </source>
</evidence>
<reference evidence="6 7" key="1">
    <citation type="submission" date="2020-08" db="EMBL/GenBank/DDBJ databases">
        <title>Sequencing the genomes of 1000 actinobacteria strains.</title>
        <authorList>
            <person name="Klenk H.-P."/>
        </authorList>
    </citation>
    <scope>NUCLEOTIDE SEQUENCE [LARGE SCALE GENOMIC DNA]</scope>
    <source>
        <strain evidence="6 7">DSM 12511</strain>
    </source>
</reference>
<dbReference type="GO" id="GO:0015833">
    <property type="term" value="P:peptide transport"/>
    <property type="evidence" value="ECO:0007669"/>
    <property type="project" value="InterPro"/>
</dbReference>
<dbReference type="InterPro" id="IPR017871">
    <property type="entry name" value="ABC_transporter-like_CS"/>
</dbReference>
<keyword evidence="3" id="KW-0547">Nucleotide-binding</keyword>
<dbReference type="RefSeq" id="WP_271171305.1">
    <property type="nucleotide sequence ID" value="NZ_BAAAJR010000003.1"/>
</dbReference>
<evidence type="ECO:0000313" key="7">
    <source>
        <dbReference type="Proteomes" id="UP000537775"/>
    </source>
</evidence>
<dbReference type="EMBL" id="JACHML010000001">
    <property type="protein sequence ID" value="MBB6390635.1"/>
    <property type="molecule type" value="Genomic_DNA"/>
</dbReference>
<dbReference type="Gene3D" id="3.40.50.300">
    <property type="entry name" value="P-loop containing nucleotide triphosphate hydrolases"/>
    <property type="match status" value="1"/>
</dbReference>
<dbReference type="Proteomes" id="UP000537775">
    <property type="component" value="Unassembled WGS sequence"/>
</dbReference>
<dbReference type="SUPFAM" id="SSF52540">
    <property type="entry name" value="P-loop containing nucleoside triphosphate hydrolases"/>
    <property type="match status" value="1"/>
</dbReference>
<evidence type="ECO:0000259" key="5">
    <source>
        <dbReference type="PROSITE" id="PS50893"/>
    </source>
</evidence>
<sequence length="318" mass="34557">MTASETTTAPARAPWLRDDALLTVEGLHCAFKTASGRVHAVRGVTFDVRPGETLGLVGESGCGKTTTGRAILRLPAGQAGTVTFRGTDMSRLSHGDLRSARRKLQMIFQDPLSSFNPRRKVVDIVEEGLAIQRFPRGERRARVAEVLQQVGMSTEMVGDRRPHEFSGGQCQRISIARALAPGPELIVCDEPVASLDVSVQARVLNVLQDIRARNDLSLVFVSHDLAVVKVISDRIAVMNRGRIVEIGDAADVYDSPAHPYTQRLLDAVPVVDDSERRDAGDRAVTVDDWETVDRAMVEVGPGHYAALGEIVHDGEDVP</sequence>
<dbReference type="PANTHER" id="PTHR43776">
    <property type="entry name" value="TRANSPORT ATP-BINDING PROTEIN"/>
    <property type="match status" value="1"/>
</dbReference>
<dbReference type="InterPro" id="IPR027417">
    <property type="entry name" value="P-loop_NTPase"/>
</dbReference>
<dbReference type="InterPro" id="IPR003439">
    <property type="entry name" value="ABC_transporter-like_ATP-bd"/>
</dbReference>
<proteinExistence type="inferred from homology"/>
<feature type="domain" description="ABC transporter" evidence="5">
    <location>
        <begin position="22"/>
        <end position="265"/>
    </location>
</feature>
<evidence type="ECO:0000256" key="4">
    <source>
        <dbReference type="ARBA" id="ARBA00022840"/>
    </source>
</evidence>
<organism evidence="6 7">
    <name type="scientific">Microbacterium thalassium</name>
    <dbReference type="NCBI Taxonomy" id="362649"/>
    <lineage>
        <taxon>Bacteria</taxon>
        <taxon>Bacillati</taxon>
        <taxon>Actinomycetota</taxon>
        <taxon>Actinomycetes</taxon>
        <taxon>Micrococcales</taxon>
        <taxon>Microbacteriaceae</taxon>
        <taxon>Microbacterium</taxon>
    </lineage>
</organism>
<evidence type="ECO:0000256" key="1">
    <source>
        <dbReference type="ARBA" id="ARBA00005417"/>
    </source>
</evidence>
<dbReference type="CDD" id="cd03257">
    <property type="entry name" value="ABC_NikE_OppD_transporters"/>
    <property type="match status" value="1"/>
</dbReference>
<dbReference type="SMART" id="SM00382">
    <property type="entry name" value="AAA"/>
    <property type="match status" value="1"/>
</dbReference>
<comment type="caution">
    <text evidence="6">The sequence shown here is derived from an EMBL/GenBank/DDBJ whole genome shotgun (WGS) entry which is preliminary data.</text>
</comment>
<dbReference type="PANTHER" id="PTHR43776:SF7">
    <property type="entry name" value="D,D-DIPEPTIDE TRANSPORT ATP-BINDING PROTEIN DDPF-RELATED"/>
    <property type="match status" value="1"/>
</dbReference>
<comment type="similarity">
    <text evidence="1">Belongs to the ABC transporter superfamily.</text>
</comment>